<dbReference type="Gene3D" id="3.10.20.90">
    <property type="entry name" value="Phosphatidylinositol 3-kinase Catalytic Subunit, Chain A, domain 1"/>
    <property type="match status" value="1"/>
</dbReference>
<name>A0A7S4B225_CHRCT</name>
<dbReference type="EMBL" id="HBIZ01006822">
    <property type="protein sequence ID" value="CAE0751314.1"/>
    <property type="molecule type" value="Transcribed_RNA"/>
</dbReference>
<protein>
    <recommendedName>
        <fullName evidence="2">Ubiquitin-like domain-containing protein</fullName>
    </recommendedName>
</protein>
<proteinExistence type="predicted"/>
<dbReference type="InterPro" id="IPR000626">
    <property type="entry name" value="Ubiquitin-like_dom"/>
</dbReference>
<sequence>MLTLPFNREPLLTASEVRSDELVHSTATEPAQSRAHITLCIENLYSVNGSASGHVLSVPTAETVARLKESYLARLRADAAASPSMPHLALDHFEHHVRLIYDGSELPDGETVESCGLAEGARVCAVSMRRRRGAVAWALHQLFRWWPVCAALLLFTLLFLHALDVFGADAAAARSAAHCNADRLRQFLFVSSPLLLVYAAIVSGMFQDDRGRRLLWFLRLHTTAAVLSLMVAVFALVWFYLGSAWIFGDEASCRDVRPNIFYPALVCWLLLLLVNLPWLIACLLPAMLYCKCKLALAIIARLSGVQGGAMQR</sequence>
<evidence type="ECO:0000256" key="1">
    <source>
        <dbReference type="SAM" id="Phobius"/>
    </source>
</evidence>
<feature type="transmembrane region" description="Helical" evidence="1">
    <location>
        <begin position="145"/>
        <end position="166"/>
    </location>
</feature>
<feature type="transmembrane region" description="Helical" evidence="1">
    <location>
        <begin position="226"/>
        <end position="248"/>
    </location>
</feature>
<feature type="domain" description="Ubiquitin-like" evidence="2">
    <location>
        <begin position="37"/>
        <end position="123"/>
    </location>
</feature>
<dbReference type="SUPFAM" id="SSF54236">
    <property type="entry name" value="Ubiquitin-like"/>
    <property type="match status" value="1"/>
</dbReference>
<gene>
    <name evidence="3" type="ORF">PCAR00345_LOCUS3899</name>
</gene>
<evidence type="ECO:0000259" key="2">
    <source>
        <dbReference type="PROSITE" id="PS50053"/>
    </source>
</evidence>
<keyword evidence="1" id="KW-1133">Transmembrane helix</keyword>
<keyword evidence="1" id="KW-0812">Transmembrane</keyword>
<dbReference type="PROSITE" id="PS50053">
    <property type="entry name" value="UBIQUITIN_2"/>
    <property type="match status" value="1"/>
</dbReference>
<evidence type="ECO:0000313" key="3">
    <source>
        <dbReference type="EMBL" id="CAE0751314.1"/>
    </source>
</evidence>
<dbReference type="InterPro" id="IPR029071">
    <property type="entry name" value="Ubiquitin-like_domsf"/>
</dbReference>
<dbReference type="AlphaFoldDB" id="A0A7S4B225"/>
<feature type="transmembrane region" description="Helical" evidence="1">
    <location>
        <begin position="260"/>
        <end position="280"/>
    </location>
</feature>
<feature type="transmembrane region" description="Helical" evidence="1">
    <location>
        <begin position="187"/>
        <end position="206"/>
    </location>
</feature>
<reference evidence="3" key="1">
    <citation type="submission" date="2021-01" db="EMBL/GenBank/DDBJ databases">
        <authorList>
            <person name="Corre E."/>
            <person name="Pelletier E."/>
            <person name="Niang G."/>
            <person name="Scheremetjew M."/>
            <person name="Finn R."/>
            <person name="Kale V."/>
            <person name="Holt S."/>
            <person name="Cochrane G."/>
            <person name="Meng A."/>
            <person name="Brown T."/>
            <person name="Cohen L."/>
        </authorList>
    </citation>
    <scope>NUCLEOTIDE SEQUENCE</scope>
    <source>
        <strain evidence="3">CCMP645</strain>
    </source>
</reference>
<keyword evidence="1" id="KW-0472">Membrane</keyword>
<organism evidence="3">
    <name type="scientific">Chrysotila carterae</name>
    <name type="common">Marine alga</name>
    <name type="synonym">Syracosphaera carterae</name>
    <dbReference type="NCBI Taxonomy" id="13221"/>
    <lineage>
        <taxon>Eukaryota</taxon>
        <taxon>Haptista</taxon>
        <taxon>Haptophyta</taxon>
        <taxon>Prymnesiophyceae</taxon>
        <taxon>Isochrysidales</taxon>
        <taxon>Isochrysidaceae</taxon>
        <taxon>Chrysotila</taxon>
    </lineage>
</organism>
<accession>A0A7S4B225</accession>